<accession>A0ABS9GY47</accession>
<evidence type="ECO:0000313" key="5">
    <source>
        <dbReference type="Proteomes" id="UP001649381"/>
    </source>
</evidence>
<evidence type="ECO:0000256" key="2">
    <source>
        <dbReference type="ARBA" id="ARBA00023002"/>
    </source>
</evidence>
<dbReference type="SUPFAM" id="SSF54373">
    <property type="entry name" value="FAD-linked reductases, C-terminal domain"/>
    <property type="match status" value="1"/>
</dbReference>
<reference evidence="4 5" key="1">
    <citation type="submission" date="2022-01" db="EMBL/GenBank/DDBJ databases">
        <title>Alkalihalobacillus sp. EGI L200015, a novel bacterium isolated from a salt lake sediment.</title>
        <authorList>
            <person name="Gao L."/>
            <person name="Fang B.-Z."/>
            <person name="Li W.-J."/>
        </authorList>
    </citation>
    <scope>NUCLEOTIDE SEQUENCE [LARGE SCALE GENOMIC DNA]</scope>
    <source>
        <strain evidence="4 5">KCTC 12718</strain>
    </source>
</reference>
<dbReference type="Gene3D" id="3.50.50.60">
    <property type="entry name" value="FAD/NAD(P)-binding domain"/>
    <property type="match status" value="1"/>
</dbReference>
<dbReference type="InterPro" id="IPR001613">
    <property type="entry name" value="Flavin_amine_oxidase"/>
</dbReference>
<keyword evidence="2" id="KW-0560">Oxidoreductase</keyword>
<dbReference type="SUPFAM" id="SSF51905">
    <property type="entry name" value="FAD/NAD(P)-binding domain"/>
    <property type="match status" value="1"/>
</dbReference>
<dbReference type="Gene3D" id="1.10.405.10">
    <property type="entry name" value="Guanine Nucleotide Dissociation Inhibitor, domain 1"/>
    <property type="match status" value="1"/>
</dbReference>
<proteinExistence type="predicted"/>
<dbReference type="InterPro" id="IPR036188">
    <property type="entry name" value="FAD/NAD-bd_sf"/>
</dbReference>
<protein>
    <submittedName>
        <fullName evidence="4">Flavin monoamine oxidase family protein</fullName>
    </submittedName>
</protein>
<keyword evidence="5" id="KW-1185">Reference proteome</keyword>
<sequence length="497" mass="56586">MRRDQKDAMYDTPAYPDDMLSIINEGLQVGGKPKRVIILGAGMAGLVAGSLLKEAGHHVTILEGNNRVGGRVYTMREPFSKGNYLDAGAMRIPNSHKLVLAYIKQFKLPVNEFINSTPYDIIYVNGIKTRRYLYDQNPAILKYPVAKKYEEITALNVFLDAVKPFIDLYNNATPEEKIKIKKKYDQYSFGTFLKNNPFGKSVDTATIRMIQVLLGIEGFPELSFVDIITDIVTNLFSEDLIYYEITGGNDLLPWAFMRELNSNVLFNHQVMEINQEEDCTRISTMNLETGRKHEIIGDYVITTIPFSVFQFIKIQPYNSVSFQKRSAIQSLHYVPSTKIGLEFNEKFWEREKLFGGSLTTDLPLQFAYYPSHNIGMPGPGVMLGSYSWEDNAALWDSLPEELRIFQSLRQLAEVHGPIVYDSFQNGASFSWSQNPFSGGCFTLFKPYQYSEFGEVIKQPEERIHYAGEHTSSFHGWIEGAIQSGIRTAYEVNQRTLD</sequence>
<dbReference type="PANTHER" id="PTHR10742">
    <property type="entry name" value="FLAVIN MONOAMINE OXIDASE"/>
    <property type="match status" value="1"/>
</dbReference>
<feature type="domain" description="Amine oxidase" evidence="3">
    <location>
        <begin position="43"/>
        <end position="491"/>
    </location>
</feature>
<dbReference type="PANTHER" id="PTHR10742:SF342">
    <property type="entry name" value="AMINE OXIDASE"/>
    <property type="match status" value="1"/>
</dbReference>
<comment type="cofactor">
    <cofactor evidence="1">
        <name>FAD</name>
        <dbReference type="ChEBI" id="CHEBI:57692"/>
    </cofactor>
</comment>
<evidence type="ECO:0000256" key="1">
    <source>
        <dbReference type="ARBA" id="ARBA00001974"/>
    </source>
</evidence>
<name>A0ABS9GY47_9BACL</name>
<dbReference type="RefSeq" id="WP_236331638.1">
    <property type="nucleotide sequence ID" value="NZ_JAKIJS010000001.1"/>
</dbReference>
<dbReference type="Gene3D" id="3.90.660.10">
    <property type="match status" value="1"/>
</dbReference>
<evidence type="ECO:0000313" key="4">
    <source>
        <dbReference type="EMBL" id="MCF6136676.1"/>
    </source>
</evidence>
<dbReference type="InterPro" id="IPR002937">
    <property type="entry name" value="Amino_oxidase"/>
</dbReference>
<dbReference type="PRINTS" id="PR00757">
    <property type="entry name" value="AMINEOXDASEF"/>
</dbReference>
<organism evidence="4 5">
    <name type="scientific">Pseudalkalibacillus berkeleyi</name>
    <dbReference type="NCBI Taxonomy" id="1069813"/>
    <lineage>
        <taxon>Bacteria</taxon>
        <taxon>Bacillati</taxon>
        <taxon>Bacillota</taxon>
        <taxon>Bacilli</taxon>
        <taxon>Bacillales</taxon>
        <taxon>Fictibacillaceae</taxon>
        <taxon>Pseudalkalibacillus</taxon>
    </lineage>
</organism>
<dbReference type="EMBL" id="JAKIJS010000001">
    <property type="protein sequence ID" value="MCF6136676.1"/>
    <property type="molecule type" value="Genomic_DNA"/>
</dbReference>
<comment type="caution">
    <text evidence="4">The sequence shown here is derived from an EMBL/GenBank/DDBJ whole genome shotgun (WGS) entry which is preliminary data.</text>
</comment>
<dbReference type="Proteomes" id="UP001649381">
    <property type="component" value="Unassembled WGS sequence"/>
</dbReference>
<dbReference type="InterPro" id="IPR050281">
    <property type="entry name" value="Flavin_monoamine_oxidase"/>
</dbReference>
<gene>
    <name evidence="4" type="ORF">L2716_02970</name>
</gene>
<dbReference type="Pfam" id="PF01593">
    <property type="entry name" value="Amino_oxidase"/>
    <property type="match status" value="1"/>
</dbReference>
<evidence type="ECO:0000259" key="3">
    <source>
        <dbReference type="Pfam" id="PF01593"/>
    </source>
</evidence>